<feature type="transmembrane region" description="Helical" evidence="7">
    <location>
        <begin position="414"/>
        <end position="430"/>
    </location>
</feature>
<dbReference type="RefSeq" id="WP_378017967.1">
    <property type="nucleotide sequence ID" value="NZ_JBHSKT010000008.1"/>
</dbReference>
<protein>
    <submittedName>
        <fullName evidence="9">SLC13 family permease</fullName>
    </submittedName>
</protein>
<evidence type="ECO:0000256" key="5">
    <source>
        <dbReference type="ARBA" id="ARBA00022989"/>
    </source>
</evidence>
<feature type="transmembrane region" description="Helical" evidence="7">
    <location>
        <begin position="523"/>
        <end position="541"/>
    </location>
</feature>
<keyword evidence="4" id="KW-0677">Repeat</keyword>
<feature type="transmembrane region" description="Helical" evidence="7">
    <location>
        <begin position="157"/>
        <end position="178"/>
    </location>
</feature>
<dbReference type="CDD" id="cd01115">
    <property type="entry name" value="SLC13_permease"/>
    <property type="match status" value="1"/>
</dbReference>
<keyword evidence="2" id="KW-0813">Transport</keyword>
<comment type="subcellular location">
    <subcellularLocation>
        <location evidence="1">Membrane</location>
        <topology evidence="1">Multi-pass membrane protein</topology>
    </subcellularLocation>
</comment>
<comment type="caution">
    <text evidence="9">The sequence shown here is derived from an EMBL/GenBank/DDBJ whole genome shotgun (WGS) entry which is preliminary data.</text>
</comment>
<dbReference type="SUPFAM" id="SSF116726">
    <property type="entry name" value="TrkA C-terminal domain-like"/>
    <property type="match status" value="2"/>
</dbReference>
<feature type="transmembrane region" description="Helical" evidence="7">
    <location>
        <begin position="465"/>
        <end position="493"/>
    </location>
</feature>
<evidence type="ECO:0000313" key="9">
    <source>
        <dbReference type="EMBL" id="MFC5271605.1"/>
    </source>
</evidence>
<gene>
    <name evidence="9" type="ORF">ACFPIB_13360</name>
</gene>
<evidence type="ECO:0000256" key="4">
    <source>
        <dbReference type="ARBA" id="ARBA00022737"/>
    </source>
</evidence>
<keyword evidence="5 7" id="KW-1133">Transmembrane helix</keyword>
<keyword evidence="6 7" id="KW-0472">Membrane</keyword>
<feature type="domain" description="RCK C-terminal" evidence="8">
    <location>
        <begin position="314"/>
        <end position="398"/>
    </location>
</feature>
<dbReference type="Pfam" id="PF02080">
    <property type="entry name" value="TrkA_C"/>
    <property type="match status" value="2"/>
</dbReference>
<dbReference type="InterPro" id="IPR004680">
    <property type="entry name" value="Cit_transptr-like_dom"/>
</dbReference>
<dbReference type="Gene3D" id="3.30.70.1450">
    <property type="entry name" value="Regulator of K+ conductance, C-terminal domain"/>
    <property type="match status" value="2"/>
</dbReference>
<dbReference type="PROSITE" id="PS51202">
    <property type="entry name" value="RCK_C"/>
    <property type="match status" value="2"/>
</dbReference>
<accession>A0ABW0EEV7</accession>
<feature type="transmembrane region" description="Helical" evidence="7">
    <location>
        <begin position="499"/>
        <end position="516"/>
    </location>
</feature>
<evidence type="ECO:0000256" key="1">
    <source>
        <dbReference type="ARBA" id="ARBA00004141"/>
    </source>
</evidence>
<dbReference type="Proteomes" id="UP001596161">
    <property type="component" value="Unassembled WGS sequence"/>
</dbReference>
<sequence length="605" mass="65452">MKCSCSGTMTFFGINPTVFMEITIVLSLLLLAIILFATEKFSVDIVTLVMLIVLVITNIITPAEAYAGFSSDFIVILASVFVLGAALEDTGVLEFMISKLVRVASKSTNLLLGLVMIVAGAISGFMNNTTVTAMFVTPLVGVSRKAKLSSSKLLMPLAYASILGGTCTLIGTSTNVAVSGYLDKTGIEPIGLFEVTPIGLIIFAVGMVYMMTIGKNLLPKHSEQHALVEEYNIQKYLTEIVITPASPLVGHNVFTSTLANAPFRTLNLIRGKTNFLPDYHTVFQENDILLVEGSLEDLIRIKESKGIEIMADVMAEKDLETKDIRLAELLVTVKSNIIGRTVREIDFMRRYGFAILAISRHGETLRSKINEVELRMGDLLLVQSSADRLSNLRTSQNLTILDEFQPILFKKQKGLITICCFLLAILLGSLEVVPLSVSFLGAAVISVITKCITTERAYQIIDWRLLILIGGMTAFGTAMENSGAASFLATGIVNLLENWGTIGILAGFVLLTVFLTQPMSNAAAALVIVPVAIKTALALHVDPRSFAIAIMLGASVSLITPFEPACILVYGPGKYKFSDFLKVGSGLTLILIALILGLVPFFWPF</sequence>
<evidence type="ECO:0000256" key="2">
    <source>
        <dbReference type="ARBA" id="ARBA00022448"/>
    </source>
</evidence>
<dbReference type="InterPro" id="IPR006037">
    <property type="entry name" value="RCK_C"/>
</dbReference>
<proteinExistence type="predicted"/>
<feature type="transmembrane region" description="Helical" evidence="7">
    <location>
        <begin position="12"/>
        <end position="35"/>
    </location>
</feature>
<dbReference type="InterPro" id="IPR051679">
    <property type="entry name" value="DASS-Related_Transporters"/>
</dbReference>
<evidence type="ECO:0000313" key="10">
    <source>
        <dbReference type="Proteomes" id="UP001596161"/>
    </source>
</evidence>
<evidence type="ECO:0000259" key="8">
    <source>
        <dbReference type="PROSITE" id="PS51202"/>
    </source>
</evidence>
<name>A0ABW0EEV7_9BACT</name>
<organism evidence="9 10">
    <name type="scientific">Adhaeribacter terreus</name>
    <dbReference type="NCBI Taxonomy" id="529703"/>
    <lineage>
        <taxon>Bacteria</taxon>
        <taxon>Pseudomonadati</taxon>
        <taxon>Bacteroidota</taxon>
        <taxon>Cytophagia</taxon>
        <taxon>Cytophagales</taxon>
        <taxon>Hymenobacteraceae</taxon>
        <taxon>Adhaeribacter</taxon>
    </lineage>
</organism>
<feature type="domain" description="RCK C-terminal" evidence="8">
    <location>
        <begin position="225"/>
        <end position="307"/>
    </location>
</feature>
<reference evidence="10" key="1">
    <citation type="journal article" date="2019" name="Int. J. Syst. Evol. Microbiol.">
        <title>The Global Catalogue of Microorganisms (GCM) 10K type strain sequencing project: providing services to taxonomists for standard genome sequencing and annotation.</title>
        <authorList>
            <consortium name="The Broad Institute Genomics Platform"/>
            <consortium name="The Broad Institute Genome Sequencing Center for Infectious Disease"/>
            <person name="Wu L."/>
            <person name="Ma J."/>
        </authorList>
    </citation>
    <scope>NUCLEOTIDE SEQUENCE [LARGE SCALE GENOMIC DNA]</scope>
    <source>
        <strain evidence="10">KACC 12602</strain>
    </source>
</reference>
<feature type="transmembrane region" description="Helical" evidence="7">
    <location>
        <begin position="583"/>
        <end position="603"/>
    </location>
</feature>
<keyword evidence="10" id="KW-1185">Reference proteome</keyword>
<keyword evidence="3 7" id="KW-0812">Transmembrane</keyword>
<evidence type="ECO:0000256" key="3">
    <source>
        <dbReference type="ARBA" id="ARBA00022692"/>
    </source>
</evidence>
<feature type="transmembrane region" description="Helical" evidence="7">
    <location>
        <begin position="190"/>
        <end position="211"/>
    </location>
</feature>
<dbReference type="PANTHER" id="PTHR43652">
    <property type="entry name" value="BASIC AMINO ACID ANTIPORTER YFCC-RELATED"/>
    <property type="match status" value="1"/>
</dbReference>
<evidence type="ECO:0000256" key="7">
    <source>
        <dbReference type="SAM" id="Phobius"/>
    </source>
</evidence>
<feature type="transmembrane region" description="Helical" evidence="7">
    <location>
        <begin position="41"/>
        <end position="61"/>
    </location>
</feature>
<dbReference type="PANTHER" id="PTHR43652:SF2">
    <property type="entry name" value="BASIC AMINO ACID ANTIPORTER YFCC-RELATED"/>
    <property type="match status" value="1"/>
</dbReference>
<feature type="transmembrane region" description="Helical" evidence="7">
    <location>
        <begin position="110"/>
        <end position="136"/>
    </location>
</feature>
<dbReference type="Pfam" id="PF03600">
    <property type="entry name" value="CitMHS"/>
    <property type="match status" value="1"/>
</dbReference>
<feature type="transmembrane region" description="Helical" evidence="7">
    <location>
        <begin position="73"/>
        <end position="98"/>
    </location>
</feature>
<dbReference type="InterPro" id="IPR036721">
    <property type="entry name" value="RCK_C_sf"/>
</dbReference>
<feature type="transmembrane region" description="Helical" evidence="7">
    <location>
        <begin position="547"/>
        <end position="571"/>
    </location>
</feature>
<dbReference type="PRINTS" id="PR00173">
    <property type="entry name" value="EDTRNSPORT"/>
</dbReference>
<dbReference type="EMBL" id="JBHSKT010000008">
    <property type="protein sequence ID" value="MFC5271605.1"/>
    <property type="molecule type" value="Genomic_DNA"/>
</dbReference>
<evidence type="ECO:0000256" key="6">
    <source>
        <dbReference type="ARBA" id="ARBA00023136"/>
    </source>
</evidence>